<keyword evidence="7 14" id="KW-0418">Kinase</keyword>
<comment type="similarity">
    <text evidence="2">Belongs to the HPPK family.</text>
</comment>
<evidence type="ECO:0000259" key="13">
    <source>
        <dbReference type="Pfam" id="PF01288"/>
    </source>
</evidence>
<evidence type="ECO:0000256" key="1">
    <source>
        <dbReference type="ARBA" id="ARBA00005051"/>
    </source>
</evidence>
<dbReference type="NCBIfam" id="TIGR01498">
    <property type="entry name" value="folK"/>
    <property type="match status" value="1"/>
</dbReference>
<dbReference type="Pfam" id="PF01288">
    <property type="entry name" value="HPPK"/>
    <property type="match status" value="1"/>
</dbReference>
<dbReference type="Gene3D" id="3.30.70.560">
    <property type="entry name" value="7,8-Dihydro-6-hydroxymethylpterin-pyrophosphokinase HPPK"/>
    <property type="match status" value="1"/>
</dbReference>
<reference evidence="14 15" key="1">
    <citation type="submission" date="2019-03" db="EMBL/GenBank/DDBJ databases">
        <title>Genomic Encyclopedia of Type Strains, Phase IV (KMG-IV): sequencing the most valuable type-strain genomes for metagenomic binning, comparative biology and taxonomic classification.</title>
        <authorList>
            <person name="Goeker M."/>
        </authorList>
    </citation>
    <scope>NUCLEOTIDE SEQUENCE [LARGE SCALE GENOMIC DNA]</scope>
    <source>
        <strain evidence="14 15">DSM 21100</strain>
    </source>
</reference>
<dbReference type="PANTHER" id="PTHR43071">
    <property type="entry name" value="2-AMINO-4-HYDROXY-6-HYDROXYMETHYLDIHYDROPTERIDINE PYROPHOSPHOKINASE"/>
    <property type="match status" value="1"/>
</dbReference>
<evidence type="ECO:0000256" key="8">
    <source>
        <dbReference type="ARBA" id="ARBA00022840"/>
    </source>
</evidence>
<dbReference type="GO" id="GO:0016301">
    <property type="term" value="F:kinase activity"/>
    <property type="evidence" value="ECO:0007669"/>
    <property type="project" value="UniProtKB-KW"/>
</dbReference>
<keyword evidence="8" id="KW-0067">ATP-binding</keyword>
<dbReference type="SUPFAM" id="SSF55083">
    <property type="entry name" value="6-hydroxymethyl-7,8-dihydropterin pyrophosphokinase, HPPK"/>
    <property type="match status" value="1"/>
</dbReference>
<evidence type="ECO:0000256" key="12">
    <source>
        <dbReference type="ARBA" id="ARBA00033413"/>
    </source>
</evidence>
<sequence length="163" mass="18449">MGEVYLSLGSNQGNRQANLQAALKKLEVLLGKPVKVSGIYRTAAWGKTDQPGFLNQVLSFHMEPGQETWLLQRILETEMALGRVRKEKWEARAIDIDILLAGEKVINTETLTVPHPWLHLRRFVLVPLNEIAPDLLHPVLDKTIRELLEICPDRLEAEKIADS</sequence>
<proteinExistence type="inferred from homology"/>
<dbReference type="RefSeq" id="WP_132129849.1">
    <property type="nucleotide sequence ID" value="NZ_CP042432.1"/>
</dbReference>
<dbReference type="InterPro" id="IPR035907">
    <property type="entry name" value="Hppk_sf"/>
</dbReference>
<evidence type="ECO:0000256" key="2">
    <source>
        <dbReference type="ARBA" id="ARBA00005810"/>
    </source>
</evidence>
<evidence type="ECO:0000256" key="4">
    <source>
        <dbReference type="ARBA" id="ARBA00016218"/>
    </source>
</evidence>
<dbReference type="GO" id="GO:0046654">
    <property type="term" value="P:tetrahydrofolate biosynthetic process"/>
    <property type="evidence" value="ECO:0007669"/>
    <property type="project" value="UniProtKB-UniPathway"/>
</dbReference>
<dbReference type="GO" id="GO:0005524">
    <property type="term" value="F:ATP binding"/>
    <property type="evidence" value="ECO:0007669"/>
    <property type="project" value="UniProtKB-KW"/>
</dbReference>
<evidence type="ECO:0000313" key="14">
    <source>
        <dbReference type="EMBL" id="TCS86043.1"/>
    </source>
</evidence>
<evidence type="ECO:0000256" key="11">
    <source>
        <dbReference type="ARBA" id="ARBA00029766"/>
    </source>
</evidence>
<dbReference type="OrthoDB" id="9808041at2"/>
<evidence type="ECO:0000313" key="15">
    <source>
        <dbReference type="Proteomes" id="UP000295807"/>
    </source>
</evidence>
<evidence type="ECO:0000256" key="10">
    <source>
        <dbReference type="ARBA" id="ARBA00029409"/>
    </source>
</evidence>
<name>A0A4R3KNG9_9SPHI</name>
<keyword evidence="6" id="KW-0547">Nucleotide-binding</keyword>
<dbReference type="AlphaFoldDB" id="A0A4R3KNG9"/>
<dbReference type="EC" id="2.7.6.3" evidence="3"/>
<keyword evidence="15" id="KW-1185">Reference proteome</keyword>
<dbReference type="InterPro" id="IPR000550">
    <property type="entry name" value="Hppk"/>
</dbReference>
<dbReference type="GO" id="GO:0046656">
    <property type="term" value="P:folic acid biosynthetic process"/>
    <property type="evidence" value="ECO:0007669"/>
    <property type="project" value="UniProtKB-KW"/>
</dbReference>
<comment type="caution">
    <text evidence="14">The sequence shown here is derived from an EMBL/GenBank/DDBJ whole genome shotgun (WGS) entry which is preliminary data.</text>
</comment>
<evidence type="ECO:0000256" key="6">
    <source>
        <dbReference type="ARBA" id="ARBA00022741"/>
    </source>
</evidence>
<gene>
    <name evidence="14" type="ORF">EDD80_10970</name>
</gene>
<keyword evidence="5" id="KW-0808">Transferase</keyword>
<organism evidence="14 15">
    <name type="scientific">Anseongella ginsenosidimutans</name>
    <dbReference type="NCBI Taxonomy" id="496056"/>
    <lineage>
        <taxon>Bacteria</taxon>
        <taxon>Pseudomonadati</taxon>
        <taxon>Bacteroidota</taxon>
        <taxon>Sphingobacteriia</taxon>
        <taxon>Sphingobacteriales</taxon>
        <taxon>Sphingobacteriaceae</taxon>
        <taxon>Anseongella</taxon>
    </lineage>
</organism>
<dbReference type="Proteomes" id="UP000295807">
    <property type="component" value="Unassembled WGS sequence"/>
</dbReference>
<dbReference type="CDD" id="cd00483">
    <property type="entry name" value="HPPK"/>
    <property type="match status" value="1"/>
</dbReference>
<dbReference type="PANTHER" id="PTHR43071:SF1">
    <property type="entry name" value="2-AMINO-4-HYDROXY-6-HYDROXYMETHYLDIHYDROPTERIDINE PYROPHOSPHOKINASE"/>
    <property type="match status" value="1"/>
</dbReference>
<feature type="domain" description="7,8-dihydro-6-hydroxymethylpterin-pyrophosphokinase" evidence="13">
    <location>
        <begin position="5"/>
        <end position="133"/>
    </location>
</feature>
<comment type="function">
    <text evidence="10">Catalyzes the transfer of pyrophosphate from adenosine triphosphate (ATP) to 6-hydroxymethyl-7,8-dihydropterin, an enzymatic step in folate biosynthesis pathway.</text>
</comment>
<evidence type="ECO:0000256" key="9">
    <source>
        <dbReference type="ARBA" id="ARBA00022909"/>
    </source>
</evidence>
<keyword evidence="9" id="KW-0289">Folate biosynthesis</keyword>
<evidence type="ECO:0000256" key="5">
    <source>
        <dbReference type="ARBA" id="ARBA00022679"/>
    </source>
</evidence>
<dbReference type="GO" id="GO:0003848">
    <property type="term" value="F:2-amino-4-hydroxy-6-hydroxymethyldihydropteridine diphosphokinase activity"/>
    <property type="evidence" value="ECO:0007669"/>
    <property type="project" value="UniProtKB-EC"/>
</dbReference>
<comment type="pathway">
    <text evidence="1">Cofactor biosynthesis; tetrahydrofolate biosynthesis; 2-amino-4-hydroxy-6-hydroxymethyl-7,8-dihydropteridine diphosphate from 7,8-dihydroneopterin triphosphate: step 4/4.</text>
</comment>
<dbReference type="UniPathway" id="UPA00077">
    <property type="reaction ID" value="UER00155"/>
</dbReference>
<evidence type="ECO:0000256" key="7">
    <source>
        <dbReference type="ARBA" id="ARBA00022777"/>
    </source>
</evidence>
<evidence type="ECO:0000256" key="3">
    <source>
        <dbReference type="ARBA" id="ARBA00013253"/>
    </source>
</evidence>
<protein>
    <recommendedName>
        <fullName evidence="4">2-amino-4-hydroxy-6-hydroxymethyldihydropteridine pyrophosphokinase</fullName>
        <ecNumber evidence="3">2.7.6.3</ecNumber>
    </recommendedName>
    <alternativeName>
        <fullName evidence="11">6-hydroxymethyl-7,8-dihydropterin pyrophosphokinase</fullName>
    </alternativeName>
    <alternativeName>
        <fullName evidence="12">7,8-dihydro-6-hydroxymethylpterin-pyrophosphokinase</fullName>
    </alternativeName>
</protein>
<accession>A0A4R3KNG9</accession>
<dbReference type="EMBL" id="SMAD01000009">
    <property type="protein sequence ID" value="TCS86043.1"/>
    <property type="molecule type" value="Genomic_DNA"/>
</dbReference>